<dbReference type="Proteomes" id="UP000663400">
    <property type="component" value="Chromosome"/>
</dbReference>
<evidence type="ECO:0000313" key="8">
    <source>
        <dbReference type="Proteomes" id="UP000663400"/>
    </source>
</evidence>
<dbReference type="Gene3D" id="2.115.10.20">
    <property type="entry name" value="Glycosyl hydrolase domain, family 43"/>
    <property type="match status" value="1"/>
</dbReference>
<protein>
    <submittedName>
        <fullName evidence="7">Glycoside hydrolase family 43 protein</fullName>
    </submittedName>
</protein>
<evidence type="ECO:0000256" key="5">
    <source>
        <dbReference type="SAM" id="SignalP"/>
    </source>
</evidence>
<accession>A0ABX7R6N3</accession>
<dbReference type="CDD" id="cd18617">
    <property type="entry name" value="GH43_XynB-like"/>
    <property type="match status" value="1"/>
</dbReference>
<proteinExistence type="inferred from homology"/>
<name>A0ABX7R6N3_9GAMM</name>
<sequence>MNPSRKMVPLLLALSAVAAGSGHAQAREPVLFDWFEYRGHDATFEQPLPEGSFRNPVLAGFHPDPAVVRARDRYYLVNSSFSYFPGIPVFESRDLVHWTQIGNAIERPSQLDFDGLGMSRGVFAPTIAYHDGTFYVVNTAVDNGGNFLVTAKDPAGPWSDPVWLPTIDGIDPSLFFDSDGKTYLLNNGEPEGKPRYDGHRAIWMQEFDLAQRKPVGPRKVLIDGGVDPSKNPIWIEGPHIYQREGWYYLVCAEGGTGPDHSQVVLRSRSVWGPYAPYPGNPILTQRDLDPERANPITNAGHADLVEGLDGSWWAIFLASRNYGGVHYNTGRETYLLPVTWKDGWPLILEHGRAIPQVLPGPGFMEGGKSQAPMTGNFTWRDDFDKPTLDRAWMHVRVPKQPWADLAAKPGQLAIHPLAEGLNTLRNPSFLARRQQHLAFESSTALTVPVEAGTEAGIVAFQNERHWYFLGVRRAGAGLELFLQRSSDGKASIVATKAIANAKTLKLKITGDSGAYSFGFDADGKGWQWLRRNEDGTILSTDVAGGFVGAVVGPYARTETNK</sequence>
<dbReference type="SUPFAM" id="SSF49899">
    <property type="entry name" value="Concanavalin A-like lectins/glucanases"/>
    <property type="match status" value="1"/>
</dbReference>
<keyword evidence="5" id="KW-0732">Signal</keyword>
<keyword evidence="3 4" id="KW-0326">Glycosidase</keyword>
<evidence type="ECO:0000256" key="4">
    <source>
        <dbReference type="RuleBase" id="RU361187"/>
    </source>
</evidence>
<gene>
    <name evidence="7" type="ORF">HIV01_011055</name>
</gene>
<evidence type="ECO:0000256" key="3">
    <source>
        <dbReference type="ARBA" id="ARBA00023295"/>
    </source>
</evidence>
<keyword evidence="2 4" id="KW-0378">Hydrolase</keyword>
<dbReference type="PANTHER" id="PTHR42812:SF12">
    <property type="entry name" value="BETA-XYLOSIDASE-RELATED"/>
    <property type="match status" value="1"/>
</dbReference>
<evidence type="ECO:0000256" key="1">
    <source>
        <dbReference type="ARBA" id="ARBA00009865"/>
    </source>
</evidence>
<organism evidence="7 8">
    <name type="scientific">Lysobacter arenosi</name>
    <dbReference type="NCBI Taxonomy" id="2795387"/>
    <lineage>
        <taxon>Bacteria</taxon>
        <taxon>Pseudomonadati</taxon>
        <taxon>Pseudomonadota</taxon>
        <taxon>Gammaproteobacteria</taxon>
        <taxon>Lysobacterales</taxon>
        <taxon>Lysobacteraceae</taxon>
        <taxon>Lysobacter</taxon>
    </lineage>
</organism>
<feature type="signal peptide" evidence="5">
    <location>
        <begin position="1"/>
        <end position="26"/>
    </location>
</feature>
<dbReference type="SUPFAM" id="SSF75005">
    <property type="entry name" value="Arabinanase/levansucrase/invertase"/>
    <property type="match status" value="1"/>
</dbReference>
<evidence type="ECO:0000259" key="6">
    <source>
        <dbReference type="Pfam" id="PF17851"/>
    </source>
</evidence>
<dbReference type="Gene3D" id="2.60.120.200">
    <property type="match status" value="1"/>
</dbReference>
<dbReference type="InterPro" id="IPR006710">
    <property type="entry name" value="Glyco_hydro_43"/>
</dbReference>
<keyword evidence="8" id="KW-1185">Reference proteome</keyword>
<evidence type="ECO:0000256" key="2">
    <source>
        <dbReference type="ARBA" id="ARBA00022801"/>
    </source>
</evidence>
<dbReference type="InterPro" id="IPR013320">
    <property type="entry name" value="ConA-like_dom_sf"/>
</dbReference>
<dbReference type="InterPro" id="IPR041542">
    <property type="entry name" value="GH43_C2"/>
</dbReference>
<dbReference type="GO" id="GO:0016787">
    <property type="term" value="F:hydrolase activity"/>
    <property type="evidence" value="ECO:0007669"/>
    <property type="project" value="UniProtKB-KW"/>
</dbReference>
<dbReference type="Pfam" id="PF17851">
    <property type="entry name" value="GH43_C2"/>
    <property type="match status" value="1"/>
</dbReference>
<evidence type="ECO:0000313" key="7">
    <source>
        <dbReference type="EMBL" id="QSX73775.1"/>
    </source>
</evidence>
<dbReference type="Pfam" id="PF04616">
    <property type="entry name" value="Glyco_hydro_43"/>
    <property type="match status" value="1"/>
</dbReference>
<feature type="domain" description="Beta-xylosidase C-terminal Concanavalin A-like" evidence="6">
    <location>
        <begin position="380"/>
        <end position="558"/>
    </location>
</feature>
<comment type="similarity">
    <text evidence="1 4">Belongs to the glycosyl hydrolase 43 family.</text>
</comment>
<dbReference type="InterPro" id="IPR051795">
    <property type="entry name" value="Glycosyl_Hydrlase_43"/>
</dbReference>
<dbReference type="InterPro" id="IPR023296">
    <property type="entry name" value="Glyco_hydro_beta-prop_sf"/>
</dbReference>
<feature type="chain" id="PRO_5045659199" evidence="5">
    <location>
        <begin position="27"/>
        <end position="561"/>
    </location>
</feature>
<dbReference type="PANTHER" id="PTHR42812">
    <property type="entry name" value="BETA-XYLOSIDASE"/>
    <property type="match status" value="1"/>
</dbReference>
<reference evidence="7 8" key="1">
    <citation type="submission" date="2021-02" db="EMBL/GenBank/DDBJ databases">
        <title>Lysobacter arenosi sp. nov., isolated from soil of gangwondo yeongwol, south Korea.</title>
        <authorList>
            <person name="Kim K.R."/>
            <person name="Kim K.H."/>
            <person name="Jeon C.O."/>
        </authorList>
    </citation>
    <scope>NUCLEOTIDE SEQUENCE [LARGE SCALE GENOMIC DNA]</scope>
    <source>
        <strain evidence="7 8">R7</strain>
    </source>
</reference>
<dbReference type="EMBL" id="CP071517">
    <property type="protein sequence ID" value="QSX73775.1"/>
    <property type="molecule type" value="Genomic_DNA"/>
</dbReference>